<dbReference type="Proteomes" id="UP000799772">
    <property type="component" value="Unassembled WGS sequence"/>
</dbReference>
<evidence type="ECO:0000313" key="3">
    <source>
        <dbReference type="Proteomes" id="UP000799772"/>
    </source>
</evidence>
<dbReference type="OrthoDB" id="2157530at2759"/>
<dbReference type="Pfam" id="PF06985">
    <property type="entry name" value="HET"/>
    <property type="match status" value="1"/>
</dbReference>
<dbReference type="PANTHER" id="PTHR24148:SF73">
    <property type="entry name" value="HET DOMAIN PROTEIN (AFU_ORTHOLOGUE AFUA_8G01020)"/>
    <property type="match status" value="1"/>
</dbReference>
<keyword evidence="3" id="KW-1185">Reference proteome</keyword>
<proteinExistence type="predicted"/>
<accession>A0A9P4IJK8</accession>
<evidence type="ECO:0000259" key="1">
    <source>
        <dbReference type="Pfam" id="PF06985"/>
    </source>
</evidence>
<comment type="caution">
    <text evidence="2">The sequence shown here is derived from an EMBL/GenBank/DDBJ whole genome shotgun (WGS) entry which is preliminary data.</text>
</comment>
<dbReference type="PANTHER" id="PTHR24148">
    <property type="entry name" value="ANKYRIN REPEAT DOMAIN-CONTAINING PROTEIN 39 HOMOLOG-RELATED"/>
    <property type="match status" value="1"/>
</dbReference>
<dbReference type="AlphaFoldDB" id="A0A9P4IJK8"/>
<protein>
    <submittedName>
        <fullName evidence="2">HET-domain-containing protein</fullName>
    </submittedName>
</protein>
<dbReference type="InterPro" id="IPR052895">
    <property type="entry name" value="HetReg/Transcr_Mod"/>
</dbReference>
<reference evidence="2" key="1">
    <citation type="journal article" date="2020" name="Stud. Mycol.">
        <title>101 Dothideomycetes genomes: a test case for predicting lifestyles and emergence of pathogens.</title>
        <authorList>
            <person name="Haridas S."/>
            <person name="Albert R."/>
            <person name="Binder M."/>
            <person name="Bloem J."/>
            <person name="Labutti K."/>
            <person name="Salamov A."/>
            <person name="Andreopoulos B."/>
            <person name="Baker S."/>
            <person name="Barry K."/>
            <person name="Bills G."/>
            <person name="Bluhm B."/>
            <person name="Cannon C."/>
            <person name="Castanera R."/>
            <person name="Culley D."/>
            <person name="Daum C."/>
            <person name="Ezra D."/>
            <person name="Gonzalez J."/>
            <person name="Henrissat B."/>
            <person name="Kuo A."/>
            <person name="Liang C."/>
            <person name="Lipzen A."/>
            <person name="Lutzoni F."/>
            <person name="Magnuson J."/>
            <person name="Mondo S."/>
            <person name="Nolan M."/>
            <person name="Ohm R."/>
            <person name="Pangilinan J."/>
            <person name="Park H.-J."/>
            <person name="Ramirez L."/>
            <person name="Alfaro M."/>
            <person name="Sun H."/>
            <person name="Tritt A."/>
            <person name="Yoshinaga Y."/>
            <person name="Zwiers L.-H."/>
            <person name="Turgeon B."/>
            <person name="Goodwin S."/>
            <person name="Spatafora J."/>
            <person name="Crous P."/>
            <person name="Grigoriev I."/>
        </authorList>
    </citation>
    <scope>NUCLEOTIDE SEQUENCE</scope>
    <source>
        <strain evidence="2">CBS 133067</strain>
    </source>
</reference>
<name>A0A9P4IJK8_9PEZI</name>
<evidence type="ECO:0000313" key="2">
    <source>
        <dbReference type="EMBL" id="KAF2100489.1"/>
    </source>
</evidence>
<dbReference type="InterPro" id="IPR010730">
    <property type="entry name" value="HET"/>
</dbReference>
<dbReference type="EMBL" id="ML978124">
    <property type="protein sequence ID" value="KAF2100489.1"/>
    <property type="molecule type" value="Genomic_DNA"/>
</dbReference>
<organism evidence="2 3">
    <name type="scientific">Rhizodiscina lignyota</name>
    <dbReference type="NCBI Taxonomy" id="1504668"/>
    <lineage>
        <taxon>Eukaryota</taxon>
        <taxon>Fungi</taxon>
        <taxon>Dikarya</taxon>
        <taxon>Ascomycota</taxon>
        <taxon>Pezizomycotina</taxon>
        <taxon>Dothideomycetes</taxon>
        <taxon>Pleosporomycetidae</taxon>
        <taxon>Aulographales</taxon>
        <taxon>Rhizodiscinaceae</taxon>
        <taxon>Rhizodiscina</taxon>
    </lineage>
</organism>
<gene>
    <name evidence="2" type="ORF">NA57DRAFT_74096</name>
</gene>
<feature type="domain" description="Heterokaryon incompatibility" evidence="1">
    <location>
        <begin position="56"/>
        <end position="195"/>
    </location>
</feature>
<sequence length="440" mass="50370">MVPFIGGVFDGRFHHKPLDLNQRQIRLVQILRAPAGASTGVRCKIENVSLDDKPVYKALSYTWGEPDPSSNIVIEGRLLSVRQNLYEFLTMAQSQPELSLPTRFWIDQITIDQDNKIERNHQVQQMGDIYSNAEEVVIWLGQAFPGSGGLMTALQSRSSNLKNDRDSRLKPQNHRAALEQVFDNSYWTRLWVCQEMLLAKRLQMYLGSRSLDLDTFDPNVSRRGGLLRTGEAEYADRLSVMLVVRGRSHFGEQGASQRSWHSVLLLTAGCQCSEPRDQVFALLSMLGEVYQVPVNYRRSLREVWMTTVAKIAAGWIVEKSKEQMRIFVGVAWVLWNRLGLIHTTSSTAHGIAADSENDGSSEFLNSLEAVYQETWHRFHRDPRLPAKISREAYRTILYSYIKLVLRRHKRTMARRHRPSLTDSSYIPAVLFPMVSFPMNT</sequence>